<evidence type="ECO:0000256" key="1">
    <source>
        <dbReference type="SAM" id="MobiDB-lite"/>
    </source>
</evidence>
<evidence type="ECO:0000256" key="2">
    <source>
        <dbReference type="SAM" id="Phobius"/>
    </source>
</evidence>
<keyword evidence="2" id="KW-0472">Membrane</keyword>
<evidence type="ECO:0000313" key="4">
    <source>
        <dbReference type="WBParaSite" id="L893_g18330.t1"/>
    </source>
</evidence>
<feature type="region of interest" description="Disordered" evidence="1">
    <location>
        <begin position="140"/>
        <end position="162"/>
    </location>
</feature>
<dbReference type="AlphaFoldDB" id="A0A1I7YNY6"/>
<organism evidence="3 4">
    <name type="scientific">Steinernema glaseri</name>
    <dbReference type="NCBI Taxonomy" id="37863"/>
    <lineage>
        <taxon>Eukaryota</taxon>
        <taxon>Metazoa</taxon>
        <taxon>Ecdysozoa</taxon>
        <taxon>Nematoda</taxon>
        <taxon>Chromadorea</taxon>
        <taxon>Rhabditida</taxon>
        <taxon>Tylenchina</taxon>
        <taxon>Panagrolaimomorpha</taxon>
        <taxon>Strongyloidoidea</taxon>
        <taxon>Steinernematidae</taxon>
        <taxon>Steinernema</taxon>
    </lineage>
</organism>
<reference evidence="4" key="1">
    <citation type="submission" date="2016-11" db="UniProtKB">
        <authorList>
            <consortium name="WormBaseParasite"/>
        </authorList>
    </citation>
    <scope>IDENTIFICATION</scope>
</reference>
<keyword evidence="2" id="KW-1133">Transmembrane helix</keyword>
<sequence length="255" mass="29183">MISKCLTKNHLFLVIANKAFLCDYSPLQRNRLQSTPWNCTHEPTIISKGLTKARLFLVVANEVFLCDYSPLQRNRLRSTPWNCTHICIYPGHVTSRTRSITCFVPRVFAPKKSRNFRRYHEVARLHLPSFFEFSVKPPAADEGDVEKRDKGSMDVSEGKGHGDTRWGSYTCGNGSSSHFQRLWFLVIHSTIKRVLEGIIEEVAIMLPVLCLLAFLFTTTFWPEVGDNWPPVFHNSARTNFNCASIDFINVDNLNT</sequence>
<accession>A0A1I7YNY6</accession>
<name>A0A1I7YNY6_9BILA</name>
<keyword evidence="3" id="KW-1185">Reference proteome</keyword>
<keyword evidence="2" id="KW-0812">Transmembrane</keyword>
<protein>
    <submittedName>
        <fullName evidence="4">Bestrophin homolog</fullName>
    </submittedName>
</protein>
<feature type="compositionally biased region" description="Basic and acidic residues" evidence="1">
    <location>
        <begin position="145"/>
        <end position="162"/>
    </location>
</feature>
<evidence type="ECO:0000313" key="3">
    <source>
        <dbReference type="Proteomes" id="UP000095287"/>
    </source>
</evidence>
<dbReference type="WBParaSite" id="L893_g18330.t1">
    <property type="protein sequence ID" value="L893_g18330.t1"/>
    <property type="gene ID" value="L893_g18330"/>
</dbReference>
<proteinExistence type="predicted"/>
<feature type="transmembrane region" description="Helical" evidence="2">
    <location>
        <begin position="202"/>
        <end position="221"/>
    </location>
</feature>
<dbReference type="Proteomes" id="UP000095287">
    <property type="component" value="Unplaced"/>
</dbReference>